<feature type="domain" description="Fimbrial-type adhesion" evidence="3">
    <location>
        <begin position="200"/>
        <end position="347"/>
    </location>
</feature>
<dbReference type="InterPro" id="IPR008966">
    <property type="entry name" value="Adhesion_dom_sf"/>
</dbReference>
<gene>
    <name evidence="5" type="ORF">P3W85_40415</name>
</gene>
<evidence type="ECO:0000313" key="6">
    <source>
        <dbReference type="Proteomes" id="UP001216674"/>
    </source>
</evidence>
<dbReference type="InterPro" id="IPR036937">
    <property type="entry name" value="Adhesion_dom_fimbrial_sf"/>
</dbReference>
<dbReference type="Gene3D" id="2.60.40.1090">
    <property type="entry name" value="Fimbrial-type adhesion domain"/>
    <property type="match status" value="1"/>
</dbReference>
<protein>
    <submittedName>
        <fullName evidence="5">Fimbrial protein</fullName>
    </submittedName>
</protein>
<evidence type="ECO:0000313" key="5">
    <source>
        <dbReference type="EMBL" id="MDF3839158.1"/>
    </source>
</evidence>
<evidence type="ECO:0000256" key="1">
    <source>
        <dbReference type="ARBA" id="ARBA00022729"/>
    </source>
</evidence>
<dbReference type="PANTHER" id="PTHR33420:SF3">
    <property type="entry name" value="FIMBRIAL SUBUNIT ELFA"/>
    <property type="match status" value="1"/>
</dbReference>
<keyword evidence="6" id="KW-1185">Reference proteome</keyword>
<feature type="signal peptide" evidence="2">
    <location>
        <begin position="1"/>
        <end position="22"/>
    </location>
</feature>
<dbReference type="SUPFAM" id="SSF49401">
    <property type="entry name" value="Bacterial adhesins"/>
    <property type="match status" value="1"/>
</dbReference>
<dbReference type="RefSeq" id="WP_276268927.1">
    <property type="nucleotide sequence ID" value="NZ_JARJLM010000657.1"/>
</dbReference>
<sequence>MSRILALLFILAGALLPVCARASCIYVTSDSQVGYFNFDPGPNFTVNPNLPVGSVLLSWSGTQAAAVNTTSMMPVFRSGLMSVGWKCTTNPNPYTFRGTTGAPNGNVYPTSIPGIGVRITLGSYVFPSTYWSQNDVMLDGGTYYGNYLTPSYPLLVELIKTGPVTSGGTLTGEFAGWFTPDNTQVVSYRLRPGGIVIKPTYPTCAPTVPNQGVPLGTVAAGTLDANTYSNQVNFNVNLMCSGGNPTTTSSNVYVTFTDANNPTNTTDMLSLAPGSQARGVAVQILWKGNPIKYGPDSSAAGNTNQFLVLPSQLNGNASIPLTARFAKTGPVTAGAATAVSTFTFSYQ</sequence>
<dbReference type="InterPro" id="IPR000259">
    <property type="entry name" value="Adhesion_dom_fimbrial"/>
</dbReference>
<comment type="caution">
    <text evidence="5">The sequence shown here is derived from an EMBL/GenBank/DDBJ whole genome shotgun (WGS) entry which is preliminary data.</text>
</comment>
<feature type="chain" id="PRO_5045564739" evidence="2">
    <location>
        <begin position="23"/>
        <end position="347"/>
    </location>
</feature>
<dbReference type="Pfam" id="PF00419">
    <property type="entry name" value="Fimbrial"/>
    <property type="match status" value="1"/>
</dbReference>
<feature type="domain" description="MrkD-like receptor binding" evidence="4">
    <location>
        <begin position="45"/>
        <end position="178"/>
    </location>
</feature>
<evidence type="ECO:0000259" key="4">
    <source>
        <dbReference type="Pfam" id="PF22003"/>
    </source>
</evidence>
<dbReference type="InterPro" id="IPR050263">
    <property type="entry name" value="Bact_Fimbrial_Adh_Pro"/>
</dbReference>
<keyword evidence="1 2" id="KW-0732">Signal</keyword>
<dbReference type="Proteomes" id="UP001216674">
    <property type="component" value="Unassembled WGS sequence"/>
</dbReference>
<proteinExistence type="predicted"/>
<dbReference type="EMBL" id="JARJLM010000657">
    <property type="protein sequence ID" value="MDF3839158.1"/>
    <property type="molecule type" value="Genomic_DNA"/>
</dbReference>
<dbReference type="PANTHER" id="PTHR33420">
    <property type="entry name" value="FIMBRIAL SUBUNIT ELFA-RELATED"/>
    <property type="match status" value="1"/>
</dbReference>
<organism evidence="5 6">
    <name type="scientific">Cupriavidus basilensis</name>
    <dbReference type="NCBI Taxonomy" id="68895"/>
    <lineage>
        <taxon>Bacteria</taxon>
        <taxon>Pseudomonadati</taxon>
        <taxon>Pseudomonadota</taxon>
        <taxon>Betaproteobacteria</taxon>
        <taxon>Burkholderiales</taxon>
        <taxon>Burkholderiaceae</taxon>
        <taxon>Cupriavidus</taxon>
    </lineage>
</organism>
<evidence type="ECO:0000256" key="2">
    <source>
        <dbReference type="SAM" id="SignalP"/>
    </source>
</evidence>
<evidence type="ECO:0000259" key="3">
    <source>
        <dbReference type="Pfam" id="PF00419"/>
    </source>
</evidence>
<dbReference type="InterPro" id="IPR054160">
    <property type="entry name" value="MrkD_recept-bd"/>
</dbReference>
<dbReference type="Pfam" id="PF22003">
    <property type="entry name" value="MrkDrd"/>
    <property type="match status" value="1"/>
</dbReference>
<dbReference type="Gene3D" id="2.60.40.3310">
    <property type="match status" value="1"/>
</dbReference>
<reference evidence="5 6" key="1">
    <citation type="submission" date="2023-03" db="EMBL/GenBank/DDBJ databases">
        <title>Draft assemblies of triclosan tolerant bacteria isolated from returned activated sludge.</title>
        <authorList>
            <person name="Van Hamelsveld S."/>
        </authorList>
    </citation>
    <scope>NUCLEOTIDE SEQUENCE [LARGE SCALE GENOMIC DNA]</scope>
    <source>
        <strain evidence="5 6">GW210010_S58</strain>
    </source>
</reference>
<name>A0ABT6B3G1_9BURK</name>
<accession>A0ABT6B3G1</accession>